<accession>A0A060HP37</accession>
<sequence>MYCDDSLATLEINRPLLLSDMRFVIRAIMPTEAGNKMVKDPNFVSSMENYIKANKAEAAYFMELNGDRTAVFVLDLPSIDMMPAVAEPLFMLGAKVELHPAMTINDLKKGIALAMGKA</sequence>
<dbReference type="HOGENOM" id="CLU_157324_0_0_2"/>
<name>A0A060HP37_9ARCH</name>
<protein>
    <submittedName>
        <fullName evidence="1">Uncharacterized protein</fullName>
    </submittedName>
</protein>
<evidence type="ECO:0000313" key="1">
    <source>
        <dbReference type="EMBL" id="AIC15331.1"/>
    </source>
</evidence>
<evidence type="ECO:0000313" key="2">
    <source>
        <dbReference type="Proteomes" id="UP000027093"/>
    </source>
</evidence>
<dbReference type="KEGG" id="nvn:NVIE_011020"/>
<dbReference type="AlphaFoldDB" id="A0A060HP37"/>
<dbReference type="EMBL" id="CP007536">
    <property type="protein sequence ID" value="AIC15331.1"/>
    <property type="molecule type" value="Genomic_DNA"/>
</dbReference>
<dbReference type="STRING" id="926571.NVIE_011020"/>
<reference evidence="1 2" key="1">
    <citation type="journal article" date="2014" name="Int. J. Syst. Evol. Microbiol.">
        <title>Nitrososphaera viennensis gen. nov., sp. nov., an aerobic and mesophilic, ammonia-oxidizing archaeon from soil and a member of the archaeal phylum Thaumarchaeota.</title>
        <authorList>
            <person name="Stieglmeier M."/>
            <person name="Klingl A."/>
            <person name="Alves R.J."/>
            <person name="Rittmann S.K."/>
            <person name="Melcher M."/>
            <person name="Leisch N."/>
            <person name="Schleper C."/>
        </authorList>
    </citation>
    <scope>NUCLEOTIDE SEQUENCE [LARGE SCALE GENOMIC DNA]</scope>
    <source>
        <strain evidence="1">EN76</strain>
    </source>
</reference>
<dbReference type="Proteomes" id="UP000027093">
    <property type="component" value="Chromosome"/>
</dbReference>
<proteinExistence type="predicted"/>
<organism evidence="1 2">
    <name type="scientific">Nitrososphaera viennensis EN76</name>
    <dbReference type="NCBI Taxonomy" id="926571"/>
    <lineage>
        <taxon>Archaea</taxon>
        <taxon>Nitrososphaerota</taxon>
        <taxon>Nitrososphaeria</taxon>
        <taxon>Nitrososphaerales</taxon>
        <taxon>Nitrososphaeraceae</taxon>
        <taxon>Nitrososphaera</taxon>
    </lineage>
</organism>
<gene>
    <name evidence="1" type="ORF">NVIE_011020</name>
</gene>
<keyword evidence="2" id="KW-1185">Reference proteome</keyword>